<comment type="caution">
    <text evidence="1">The sequence shown here is derived from an EMBL/GenBank/DDBJ whole genome shotgun (WGS) entry which is preliminary data.</text>
</comment>
<evidence type="ECO:0000313" key="1">
    <source>
        <dbReference type="EMBL" id="KAH8689405.1"/>
    </source>
</evidence>
<keyword evidence="2" id="KW-1185">Reference proteome</keyword>
<name>A0AAD4KIN5_9EURO</name>
<proteinExistence type="predicted"/>
<dbReference type="GeneID" id="70251557"/>
<accession>A0AAD4KIN5</accession>
<reference evidence="1" key="1">
    <citation type="submission" date="2021-12" db="EMBL/GenBank/DDBJ databases">
        <title>Convergent genome expansion in fungi linked to evolution of root-endophyte symbiosis.</title>
        <authorList>
            <consortium name="DOE Joint Genome Institute"/>
            <person name="Ke Y.-H."/>
            <person name="Bonito G."/>
            <person name="Liao H.-L."/>
            <person name="Looney B."/>
            <person name="Rojas-Flechas A."/>
            <person name="Nash J."/>
            <person name="Hameed K."/>
            <person name="Schadt C."/>
            <person name="Martin F."/>
            <person name="Crous P.W."/>
            <person name="Miettinen O."/>
            <person name="Magnuson J.K."/>
            <person name="Labbe J."/>
            <person name="Jacobson D."/>
            <person name="Doktycz M.J."/>
            <person name="Veneault-Fourrey C."/>
            <person name="Kuo A."/>
            <person name="Mondo S."/>
            <person name="Calhoun S."/>
            <person name="Riley R."/>
            <person name="Ohm R."/>
            <person name="LaButti K."/>
            <person name="Andreopoulos B."/>
            <person name="Pangilinan J."/>
            <person name="Nolan M."/>
            <person name="Tritt A."/>
            <person name="Clum A."/>
            <person name="Lipzen A."/>
            <person name="Daum C."/>
            <person name="Barry K."/>
            <person name="Grigoriev I.V."/>
            <person name="Vilgalys R."/>
        </authorList>
    </citation>
    <scope>NUCLEOTIDE SEQUENCE</scope>
    <source>
        <strain evidence="1">PMI_201</strain>
    </source>
</reference>
<sequence>MARVSYFSEHLDSASIITEAPSTTKGSTYSSSLSTMAGKIKAALLKPYHGYKQHTKLIVNTNFASTQSKEHNYGIDAGSMSYGSRTASEEELRKQYERNHLGAIFGQDPGFHNQATII</sequence>
<evidence type="ECO:0000313" key="2">
    <source>
        <dbReference type="Proteomes" id="UP001201262"/>
    </source>
</evidence>
<gene>
    <name evidence="1" type="ORF">BGW36DRAFT_433406</name>
</gene>
<dbReference type="AlphaFoldDB" id="A0AAD4KIN5"/>
<protein>
    <submittedName>
        <fullName evidence="1">Uncharacterized protein</fullName>
    </submittedName>
</protein>
<dbReference type="EMBL" id="JAJTJA010000015">
    <property type="protein sequence ID" value="KAH8689405.1"/>
    <property type="molecule type" value="Genomic_DNA"/>
</dbReference>
<organism evidence="1 2">
    <name type="scientific">Talaromyces proteolyticus</name>
    <dbReference type="NCBI Taxonomy" id="1131652"/>
    <lineage>
        <taxon>Eukaryota</taxon>
        <taxon>Fungi</taxon>
        <taxon>Dikarya</taxon>
        <taxon>Ascomycota</taxon>
        <taxon>Pezizomycotina</taxon>
        <taxon>Eurotiomycetes</taxon>
        <taxon>Eurotiomycetidae</taxon>
        <taxon>Eurotiales</taxon>
        <taxon>Trichocomaceae</taxon>
        <taxon>Talaromyces</taxon>
        <taxon>Talaromyces sect. Bacilispori</taxon>
    </lineage>
</organism>
<dbReference type="RefSeq" id="XP_046065759.1">
    <property type="nucleotide sequence ID" value="XM_046221270.1"/>
</dbReference>
<dbReference type="Proteomes" id="UP001201262">
    <property type="component" value="Unassembled WGS sequence"/>
</dbReference>